<proteinExistence type="predicted"/>
<dbReference type="SUPFAM" id="SSF52833">
    <property type="entry name" value="Thioredoxin-like"/>
    <property type="match status" value="1"/>
</dbReference>
<dbReference type="EMBL" id="JBHUHU010000003">
    <property type="protein sequence ID" value="MFD2099853.1"/>
    <property type="molecule type" value="Genomic_DNA"/>
</dbReference>
<organism evidence="1 2">
    <name type="scientific">Flagellimonas iocasae</name>
    <dbReference type="NCBI Taxonomy" id="2055905"/>
    <lineage>
        <taxon>Bacteria</taxon>
        <taxon>Pseudomonadati</taxon>
        <taxon>Bacteroidota</taxon>
        <taxon>Flavobacteriia</taxon>
        <taxon>Flavobacteriales</taxon>
        <taxon>Flavobacteriaceae</taxon>
        <taxon>Flagellimonas</taxon>
    </lineage>
</organism>
<evidence type="ECO:0000313" key="2">
    <source>
        <dbReference type="Proteomes" id="UP001597342"/>
    </source>
</evidence>
<sequence>MKDKFAERSFMELMEKHTQEDKSTLVQQGISMGMDYEKYRDLVHHLVEIGQTTGHLKTEANVHYTQLNDRRMKRWDKTFSIPEVIQEKIARLESQFQFLAITESWCGDAAHSMPIVNKIAELNPNIDYKIVLRDEVPEIMDTFLTNEARSIPKVILWDKTNGEIVGEWGPRPRVATEMVEAYKKEHGKLTPEFKQDLQVWYNKDKGEGILKDILDLLPLE</sequence>
<name>A0ABW4Y0I4_9FLAO</name>
<keyword evidence="2" id="KW-1185">Reference proteome</keyword>
<dbReference type="Gene3D" id="3.40.30.10">
    <property type="entry name" value="Glutaredoxin"/>
    <property type="match status" value="1"/>
</dbReference>
<comment type="caution">
    <text evidence="1">The sequence shown here is derived from an EMBL/GenBank/DDBJ whole genome shotgun (WGS) entry which is preliminary data.</text>
</comment>
<reference evidence="2" key="1">
    <citation type="journal article" date="2019" name="Int. J. Syst. Evol. Microbiol.">
        <title>The Global Catalogue of Microorganisms (GCM) 10K type strain sequencing project: providing services to taxonomists for standard genome sequencing and annotation.</title>
        <authorList>
            <consortium name="The Broad Institute Genomics Platform"/>
            <consortium name="The Broad Institute Genome Sequencing Center for Infectious Disease"/>
            <person name="Wu L."/>
            <person name="Ma J."/>
        </authorList>
    </citation>
    <scope>NUCLEOTIDE SEQUENCE [LARGE SCALE GENOMIC DNA]</scope>
    <source>
        <strain evidence="2">JCM 3389</strain>
    </source>
</reference>
<dbReference type="Proteomes" id="UP001597342">
    <property type="component" value="Unassembled WGS sequence"/>
</dbReference>
<protein>
    <submittedName>
        <fullName evidence="1">Thioredoxin family protein</fullName>
    </submittedName>
</protein>
<dbReference type="InterPro" id="IPR036249">
    <property type="entry name" value="Thioredoxin-like_sf"/>
</dbReference>
<accession>A0ABW4Y0I4</accession>
<evidence type="ECO:0000313" key="1">
    <source>
        <dbReference type="EMBL" id="MFD2099853.1"/>
    </source>
</evidence>
<dbReference type="RefSeq" id="WP_379830606.1">
    <property type="nucleotide sequence ID" value="NZ_JBHUHU010000003.1"/>
</dbReference>
<gene>
    <name evidence="1" type="ORF">ACFSJE_08725</name>
</gene>
<dbReference type="Pfam" id="PF14595">
    <property type="entry name" value="Thioredoxin_9"/>
    <property type="match status" value="1"/>
</dbReference>